<sequence length="521" mass="57361">MIQANQYHQQLKNISQVLLNSGMGKLPAMTKTNGQPVKLDEQPDLMVHFLRRCSYGFSTAELTFAQSIGLDAYLEYQLAPEEMNTDALENLLNQVFSSLQMSYAEIIARSRTDNDFNPAFELIAATLIRAAYNPSQLFEIMVEFWSNHFNVNIFDGPIQVFKGVDDRDNVRPNALGNFRDLLHANAKSPAMLYYLDGFSNTADGPNENYARELMELHTLGVNGGYSEDDVKEVARCFTGWTLSEQADELFVFYAPNHDTGSKTVLGQFIPAGGGIEDGEAVLDILASHPSTAAFIAKKLCQRFISDTPPQAVIDAVAATFVQTDGDIKAILRTLFTHAEFATSAGQKFKRPIEYVLSIFRSLSPLSTGRSFEFIYRQVRNLGQTPFSYPAPTGYSDESSSWLNTNALLDRWNLGFAIGFGDLGLGRNVDDDNTAGSGPLAADFLSIPVLTMLGSARTAAAITDRMVEQVLHHSINQNDRDALIKLAADGEPVTVPLSLDQAMASARAVLAVLLASRYFQQR</sequence>
<dbReference type="RefSeq" id="WP_099018500.1">
    <property type="nucleotide sequence ID" value="NZ_NIHB01000001.1"/>
</dbReference>
<dbReference type="AlphaFoldDB" id="A0A4R6XM00"/>
<organism evidence="1 2">
    <name type="scientific">Marinicella litoralis</name>
    <dbReference type="NCBI Taxonomy" id="644220"/>
    <lineage>
        <taxon>Bacteria</taxon>
        <taxon>Pseudomonadati</taxon>
        <taxon>Pseudomonadota</taxon>
        <taxon>Gammaproteobacteria</taxon>
        <taxon>Lysobacterales</taxon>
        <taxon>Marinicellaceae</taxon>
        <taxon>Marinicella</taxon>
    </lineage>
</organism>
<dbReference type="Proteomes" id="UP000295724">
    <property type="component" value="Unassembled WGS sequence"/>
</dbReference>
<reference evidence="1 2" key="1">
    <citation type="submission" date="2019-03" db="EMBL/GenBank/DDBJ databases">
        <title>Genomic Encyclopedia of Type Strains, Phase IV (KMG-IV): sequencing the most valuable type-strain genomes for metagenomic binning, comparative biology and taxonomic classification.</title>
        <authorList>
            <person name="Goeker M."/>
        </authorList>
    </citation>
    <scope>NUCLEOTIDE SEQUENCE [LARGE SCALE GENOMIC DNA]</scope>
    <source>
        <strain evidence="1 2">DSM 25488</strain>
    </source>
</reference>
<gene>
    <name evidence="1" type="ORF">C8D91_1648</name>
</gene>
<comment type="caution">
    <text evidence="1">The sequence shown here is derived from an EMBL/GenBank/DDBJ whole genome shotgun (WGS) entry which is preliminary data.</text>
</comment>
<keyword evidence="2" id="KW-1185">Reference proteome</keyword>
<accession>A0A4R6XM00</accession>
<dbReference type="Pfam" id="PF08811">
    <property type="entry name" value="DUF1800"/>
    <property type="match status" value="1"/>
</dbReference>
<protein>
    <submittedName>
        <fullName evidence="1">Uncharacterized protein DUF1800</fullName>
    </submittedName>
</protein>
<evidence type="ECO:0000313" key="2">
    <source>
        <dbReference type="Proteomes" id="UP000295724"/>
    </source>
</evidence>
<dbReference type="OrthoDB" id="9772295at2"/>
<proteinExistence type="predicted"/>
<dbReference type="InterPro" id="IPR014917">
    <property type="entry name" value="DUF1800"/>
</dbReference>
<name>A0A4R6XM00_9GAMM</name>
<evidence type="ECO:0000313" key="1">
    <source>
        <dbReference type="EMBL" id="TDR20672.1"/>
    </source>
</evidence>
<dbReference type="EMBL" id="SNZB01000003">
    <property type="protein sequence ID" value="TDR20672.1"/>
    <property type="molecule type" value="Genomic_DNA"/>
</dbReference>